<proteinExistence type="predicted"/>
<dbReference type="EMBL" id="CAJVPU010002346">
    <property type="protein sequence ID" value="CAG8499560.1"/>
    <property type="molecule type" value="Genomic_DNA"/>
</dbReference>
<feature type="non-terminal residue" evidence="1">
    <location>
        <position position="1"/>
    </location>
</feature>
<name>A0ACA9KXN7_9GLOM</name>
<keyword evidence="2" id="KW-1185">Reference proteome</keyword>
<evidence type="ECO:0000313" key="2">
    <source>
        <dbReference type="Proteomes" id="UP000789702"/>
    </source>
</evidence>
<evidence type="ECO:0000313" key="1">
    <source>
        <dbReference type="EMBL" id="CAG8499560.1"/>
    </source>
</evidence>
<protein>
    <submittedName>
        <fullName evidence="1">1772_t:CDS:1</fullName>
    </submittedName>
</protein>
<dbReference type="Proteomes" id="UP000789702">
    <property type="component" value="Unassembled WGS sequence"/>
</dbReference>
<comment type="caution">
    <text evidence="1">The sequence shown here is derived from an EMBL/GenBank/DDBJ whole genome shotgun (WGS) entry which is preliminary data.</text>
</comment>
<accession>A0ACA9KXN7</accession>
<sequence length="41" mass="4915">RNSQSVLLMKFVVNRVYVVYVGRIWWILIKIIILDILNIRG</sequence>
<organism evidence="1 2">
    <name type="scientific">Dentiscutata heterogama</name>
    <dbReference type="NCBI Taxonomy" id="1316150"/>
    <lineage>
        <taxon>Eukaryota</taxon>
        <taxon>Fungi</taxon>
        <taxon>Fungi incertae sedis</taxon>
        <taxon>Mucoromycota</taxon>
        <taxon>Glomeromycotina</taxon>
        <taxon>Glomeromycetes</taxon>
        <taxon>Diversisporales</taxon>
        <taxon>Gigasporaceae</taxon>
        <taxon>Dentiscutata</taxon>
    </lineage>
</organism>
<reference evidence="1" key="1">
    <citation type="submission" date="2021-06" db="EMBL/GenBank/DDBJ databases">
        <authorList>
            <person name="Kallberg Y."/>
            <person name="Tangrot J."/>
            <person name="Rosling A."/>
        </authorList>
    </citation>
    <scope>NUCLEOTIDE SEQUENCE</scope>
    <source>
        <strain evidence="1">IL203A</strain>
    </source>
</reference>
<gene>
    <name evidence="1" type="ORF">DHETER_LOCUS2942</name>
</gene>